<organism evidence="1 2">
    <name type="scientific">Clonostachys rosea f. rosea IK726</name>
    <dbReference type="NCBI Taxonomy" id="1349383"/>
    <lineage>
        <taxon>Eukaryota</taxon>
        <taxon>Fungi</taxon>
        <taxon>Dikarya</taxon>
        <taxon>Ascomycota</taxon>
        <taxon>Pezizomycotina</taxon>
        <taxon>Sordariomycetes</taxon>
        <taxon>Hypocreomycetidae</taxon>
        <taxon>Hypocreales</taxon>
        <taxon>Bionectriaceae</taxon>
        <taxon>Clonostachys</taxon>
    </lineage>
</organism>
<reference evidence="1" key="2">
    <citation type="submission" date="2021-10" db="EMBL/GenBank/DDBJ databases">
        <authorList>
            <person name="Piombo E."/>
        </authorList>
    </citation>
    <scope>NUCLEOTIDE SEQUENCE</scope>
</reference>
<dbReference type="EMBL" id="CADEHS020000498">
    <property type="protein sequence ID" value="CAG9952674.1"/>
    <property type="molecule type" value="Genomic_DNA"/>
</dbReference>
<sequence>MAKQAQLPMRLLLWLVHATSVLGAGVSYSARANSVDALEDCLLNAVGGNLAEAKFSSEDGFKSDHVRPYNLNFPWAPFAITYPTEASNVAKIVICASKHDRRVQARSGGHDYTNKCEYLKKIYGRTRLTGTGIGAGDGAVIIDVKNLNQVQVNSAGIATVGAGNRLKDVCEKLHANGKRYMPHGSSPTVGIGGHATVGGLGLHSRLLGTSIDVMTGAEVVLANGTIVHASEKENSDLFWAIRGAGASFGIVTSFDFQTKPEPENVINFSFTISSTSPANLSAAFKAYHRITIERNLDRRLSSVAVISKDTLRISGVFFGSKSDYAGVDFGSQIPGITNRTLKTDLTWMGHMGATFKSISDLFPDQSYFYAKDTAVTYSTLPSNSTIDAVFEHLQTAKPGTDTWFVLIDLYGGAANDAAAGATSYPHHDLAYFFAMYARSGSETTSTIHDFVEKAVLTYQDNKPENFLSYAGYTNLRIKGSPQKQYWGANLSRLEGIKAVVDREDVFSTPQGVKPLGIEIKQV</sequence>
<evidence type="ECO:0000313" key="2">
    <source>
        <dbReference type="Proteomes" id="UP000836387"/>
    </source>
</evidence>
<gene>
    <name evidence="1" type="ORF">CRV2_00017159</name>
</gene>
<comment type="caution">
    <text evidence="1">The sequence shown here is derived from an EMBL/GenBank/DDBJ whole genome shotgun (WGS) entry which is preliminary data.</text>
</comment>
<accession>A0ACA9UH34</accession>
<evidence type="ECO:0000313" key="1">
    <source>
        <dbReference type="EMBL" id="CAG9952674.1"/>
    </source>
</evidence>
<dbReference type="Proteomes" id="UP000836387">
    <property type="component" value="Unassembled WGS sequence"/>
</dbReference>
<name>A0ACA9UH34_BIOOC</name>
<protein>
    <submittedName>
        <fullName evidence="1">Uncharacterized protein</fullName>
    </submittedName>
</protein>
<keyword evidence="2" id="KW-1185">Reference proteome</keyword>
<reference evidence="1" key="1">
    <citation type="submission" date="2020-04" db="EMBL/GenBank/DDBJ databases">
        <authorList>
            <person name="Broberg M."/>
        </authorList>
    </citation>
    <scope>NUCLEOTIDE SEQUENCE</scope>
</reference>
<proteinExistence type="predicted"/>